<gene>
    <name evidence="2" type="ORF">ACFOYY_09210</name>
</gene>
<reference evidence="3" key="1">
    <citation type="journal article" date="2019" name="Int. J. Syst. Evol. Microbiol.">
        <title>The Global Catalogue of Microorganisms (GCM) 10K type strain sequencing project: providing services to taxonomists for standard genome sequencing and annotation.</title>
        <authorList>
            <consortium name="The Broad Institute Genomics Platform"/>
            <consortium name="The Broad Institute Genome Sequencing Center for Infectious Disease"/>
            <person name="Wu L."/>
            <person name="Ma J."/>
        </authorList>
    </citation>
    <scope>NUCLEOTIDE SEQUENCE [LARGE SCALE GENOMIC DNA]</scope>
    <source>
        <strain evidence="3">TBRC 7912</strain>
    </source>
</reference>
<evidence type="ECO:0000313" key="3">
    <source>
        <dbReference type="Proteomes" id="UP001595698"/>
    </source>
</evidence>
<dbReference type="RefSeq" id="WP_386189301.1">
    <property type="nucleotide sequence ID" value="NZ_JBHSBC010000008.1"/>
</dbReference>
<feature type="region of interest" description="Disordered" evidence="1">
    <location>
        <begin position="43"/>
        <end position="133"/>
    </location>
</feature>
<name>A0ABV8EVA2_9ACTN</name>
<evidence type="ECO:0000313" key="2">
    <source>
        <dbReference type="EMBL" id="MFC3980297.1"/>
    </source>
</evidence>
<dbReference type="Proteomes" id="UP001595698">
    <property type="component" value="Unassembled WGS sequence"/>
</dbReference>
<protein>
    <submittedName>
        <fullName evidence="2">Uncharacterized protein</fullName>
    </submittedName>
</protein>
<comment type="caution">
    <text evidence="2">The sequence shown here is derived from an EMBL/GenBank/DDBJ whole genome shotgun (WGS) entry which is preliminary data.</text>
</comment>
<accession>A0ABV8EVA2</accession>
<keyword evidence="3" id="KW-1185">Reference proteome</keyword>
<feature type="compositionally biased region" description="Low complexity" evidence="1">
    <location>
        <begin position="67"/>
        <end position="81"/>
    </location>
</feature>
<evidence type="ECO:0000256" key="1">
    <source>
        <dbReference type="SAM" id="MobiDB-lite"/>
    </source>
</evidence>
<organism evidence="2 3">
    <name type="scientific">Streptosporangium jomthongense</name>
    <dbReference type="NCBI Taxonomy" id="1193683"/>
    <lineage>
        <taxon>Bacteria</taxon>
        <taxon>Bacillati</taxon>
        <taxon>Actinomycetota</taxon>
        <taxon>Actinomycetes</taxon>
        <taxon>Streptosporangiales</taxon>
        <taxon>Streptosporangiaceae</taxon>
        <taxon>Streptosporangium</taxon>
    </lineage>
</organism>
<proteinExistence type="predicted"/>
<dbReference type="EMBL" id="JBHSBC010000008">
    <property type="protein sequence ID" value="MFC3980297.1"/>
    <property type="molecule type" value="Genomic_DNA"/>
</dbReference>
<sequence>MHITRKALVSAGVVGVILVGGVSVTAAASAGRVEKIWRVVESGSGPAVSPATRQTAQPQADDDAPRSEPTSAPSSAPTSAPDDGSVVSRDVNPDPGSVTTYWTEQRLQEASPFPMPEADDPAGPSGSRVEGIK</sequence>